<dbReference type="Gene3D" id="3.40.50.1820">
    <property type="entry name" value="alpha/beta hydrolase"/>
    <property type="match status" value="1"/>
</dbReference>
<keyword evidence="1" id="KW-0732">Signal</keyword>
<evidence type="ECO:0000313" key="4">
    <source>
        <dbReference type="Proteomes" id="UP000236546"/>
    </source>
</evidence>
<feature type="signal peptide" evidence="1">
    <location>
        <begin position="1"/>
        <end position="22"/>
    </location>
</feature>
<proteinExistence type="predicted"/>
<accession>A0A2K0TDA8</accession>
<reference evidence="3 4" key="1">
    <citation type="submission" date="2017-02" db="EMBL/GenBank/DDBJ databases">
        <title>Genomes of Trichoderma spp. with biocontrol activity.</title>
        <authorList>
            <person name="Gardiner D."/>
            <person name="Kazan K."/>
            <person name="Vos C."/>
            <person name="Harvey P."/>
        </authorList>
    </citation>
    <scope>NUCLEOTIDE SEQUENCE [LARGE SCALE GENOMIC DNA]</scope>
    <source>
        <strain evidence="3 4">A5MH</strain>
    </source>
</reference>
<gene>
    <name evidence="3" type="ORF">TGAMA5MH_04488</name>
</gene>
<dbReference type="Proteomes" id="UP000236546">
    <property type="component" value="Unassembled WGS sequence"/>
</dbReference>
<dbReference type="SUPFAM" id="SSF53474">
    <property type="entry name" value="alpha/beta-Hydrolases"/>
    <property type="match status" value="1"/>
</dbReference>
<dbReference type="AlphaFoldDB" id="A0A2K0TDA8"/>
<dbReference type="EMBL" id="MTYH01000037">
    <property type="protein sequence ID" value="PNP43516.1"/>
    <property type="molecule type" value="Genomic_DNA"/>
</dbReference>
<feature type="chain" id="PRO_5014342750" description="AB hydrolase-1 domain-containing protein" evidence="1">
    <location>
        <begin position="23"/>
        <end position="367"/>
    </location>
</feature>
<sequence length="367" mass="38839">MHLSFALSLAAAAWPLSCIVQASVNCRHIKIPVSVYVPRLELITTIENNWDAAALTFNFTRRDAGSPTAPLPTAGKTSTPVQNNFTISANLCGTGKSMLVLTHGILESSLYWGPNFPGGETYSLINAAVAAGYSTLSYDRVGVASSSPANSLTEAQFGVETAILNHLVHYARTTISASKVALVGHSYGAYLSAATASQVAVDAVVLTGFSGTLQFFSPFVAGSSLRVARIQDPLRWGHLDSGYLTSSDVYVEAYGFFAAPFFEHRVAEWNFNVDSQPFGVGGLPSLLATEIPYGNITAPVLVLQGQYDLPSCGGNCLGLLNGTSELFSNAKVVETADNLPAGHNINLHKSAPKAFQMLLAFLGKQGL</sequence>
<dbReference type="InterPro" id="IPR000073">
    <property type="entry name" value="AB_hydrolase_1"/>
</dbReference>
<dbReference type="OrthoDB" id="190201at2759"/>
<evidence type="ECO:0000313" key="3">
    <source>
        <dbReference type="EMBL" id="PNP43516.1"/>
    </source>
</evidence>
<feature type="domain" description="AB hydrolase-1" evidence="2">
    <location>
        <begin position="99"/>
        <end position="353"/>
    </location>
</feature>
<evidence type="ECO:0000259" key="2">
    <source>
        <dbReference type="Pfam" id="PF12697"/>
    </source>
</evidence>
<dbReference type="InterPro" id="IPR029058">
    <property type="entry name" value="AB_hydrolase_fold"/>
</dbReference>
<comment type="caution">
    <text evidence="3">The sequence shown here is derived from an EMBL/GenBank/DDBJ whole genome shotgun (WGS) entry which is preliminary data.</text>
</comment>
<protein>
    <recommendedName>
        <fullName evidence="2">AB hydrolase-1 domain-containing protein</fullName>
    </recommendedName>
</protein>
<dbReference type="Pfam" id="PF12697">
    <property type="entry name" value="Abhydrolase_6"/>
    <property type="match status" value="1"/>
</dbReference>
<name>A0A2K0TDA8_9HYPO</name>
<evidence type="ECO:0000256" key="1">
    <source>
        <dbReference type="SAM" id="SignalP"/>
    </source>
</evidence>
<organism evidence="3 4">
    <name type="scientific">Trichoderma gamsii</name>
    <dbReference type="NCBI Taxonomy" id="398673"/>
    <lineage>
        <taxon>Eukaryota</taxon>
        <taxon>Fungi</taxon>
        <taxon>Dikarya</taxon>
        <taxon>Ascomycota</taxon>
        <taxon>Pezizomycotina</taxon>
        <taxon>Sordariomycetes</taxon>
        <taxon>Hypocreomycetidae</taxon>
        <taxon>Hypocreales</taxon>
        <taxon>Hypocreaceae</taxon>
        <taxon>Trichoderma</taxon>
    </lineage>
</organism>